<dbReference type="PROSITE" id="PS00941">
    <property type="entry name" value="CARBOXYLESTERASE_B_2"/>
    <property type="match status" value="1"/>
</dbReference>
<dbReference type="InterPro" id="IPR019819">
    <property type="entry name" value="Carboxylesterase_B_CS"/>
</dbReference>
<proteinExistence type="inferred from homology"/>
<dbReference type="PROSITE" id="PS00122">
    <property type="entry name" value="CARBOXYLESTERASE_B_1"/>
    <property type="match status" value="1"/>
</dbReference>
<dbReference type="PANTHER" id="PTHR43918:SF4">
    <property type="entry name" value="CARBOXYLIC ESTER HYDROLASE"/>
    <property type="match status" value="1"/>
</dbReference>
<reference evidence="5 6" key="1">
    <citation type="journal article" date="2012" name="PLoS Pathog.">
        <title>Diverse lifestyles and strategies of plant pathogenesis encoded in the genomes of eighteen Dothideomycetes fungi.</title>
        <authorList>
            <person name="Ohm R.A."/>
            <person name="Feau N."/>
            <person name="Henrissat B."/>
            <person name="Schoch C.L."/>
            <person name="Horwitz B.A."/>
            <person name="Barry K.W."/>
            <person name="Condon B.J."/>
            <person name="Copeland A.C."/>
            <person name="Dhillon B."/>
            <person name="Glaser F."/>
            <person name="Hesse C.N."/>
            <person name="Kosti I."/>
            <person name="LaButti K."/>
            <person name="Lindquist E.A."/>
            <person name="Lucas S."/>
            <person name="Salamov A.A."/>
            <person name="Bradshaw R.E."/>
            <person name="Ciuffetti L."/>
            <person name="Hamelin R.C."/>
            <person name="Kema G.H.J."/>
            <person name="Lawrence C."/>
            <person name="Scott J.A."/>
            <person name="Spatafora J.W."/>
            <person name="Turgeon B.G."/>
            <person name="de Wit P.J.G.M."/>
            <person name="Zhong S."/>
            <person name="Goodwin S.B."/>
            <person name="Grigoriev I.V."/>
        </authorList>
    </citation>
    <scope>NUCLEOTIDE SEQUENCE [LARGE SCALE GENOMIC DNA]</scope>
    <source>
        <strain evidence="5 6">CIRAD86</strain>
    </source>
</reference>
<dbReference type="InterPro" id="IPR019826">
    <property type="entry name" value="Carboxylesterase_B_AS"/>
</dbReference>
<dbReference type="PANTHER" id="PTHR43918">
    <property type="entry name" value="ACETYLCHOLINESTERASE"/>
    <property type="match status" value="1"/>
</dbReference>
<evidence type="ECO:0000259" key="4">
    <source>
        <dbReference type="Pfam" id="PF00135"/>
    </source>
</evidence>
<keyword evidence="6" id="KW-1185">Reference proteome</keyword>
<dbReference type="HOGENOM" id="CLU_006586_15_0_1"/>
<dbReference type="InterPro" id="IPR002018">
    <property type="entry name" value="CarbesteraseB"/>
</dbReference>
<evidence type="ECO:0000313" key="5">
    <source>
        <dbReference type="EMBL" id="EME85427.1"/>
    </source>
</evidence>
<keyword evidence="2 3" id="KW-0378">Hydrolase</keyword>
<evidence type="ECO:0000313" key="6">
    <source>
        <dbReference type="Proteomes" id="UP000016932"/>
    </source>
</evidence>
<dbReference type="KEGG" id="pfj:MYCFIDRAFT_186051"/>
<accession>M3B7X7</accession>
<dbReference type="InterPro" id="IPR029058">
    <property type="entry name" value="AB_hydrolase_fold"/>
</dbReference>
<dbReference type="EC" id="3.1.1.-" evidence="3"/>
<evidence type="ECO:0000256" key="1">
    <source>
        <dbReference type="ARBA" id="ARBA00005964"/>
    </source>
</evidence>
<dbReference type="AlphaFoldDB" id="M3B7X7"/>
<evidence type="ECO:0000256" key="2">
    <source>
        <dbReference type="ARBA" id="ARBA00022801"/>
    </source>
</evidence>
<name>M3B7X7_PSEFD</name>
<dbReference type="InterPro" id="IPR050654">
    <property type="entry name" value="AChE-related_enzymes"/>
</dbReference>
<dbReference type="Proteomes" id="UP000016932">
    <property type="component" value="Unassembled WGS sequence"/>
</dbReference>
<dbReference type="GeneID" id="19334829"/>
<feature type="domain" description="Carboxylesterase type B" evidence="4">
    <location>
        <begin position="45"/>
        <end position="498"/>
    </location>
</feature>
<dbReference type="GO" id="GO:0052689">
    <property type="term" value="F:carboxylic ester hydrolase activity"/>
    <property type="evidence" value="ECO:0007669"/>
    <property type="project" value="TreeGrafter"/>
</dbReference>
<sequence>MDKYFAMEKNILPFATMAQQSGKKYPRAPVPTPKSSPSCYLGGGPTATIENGIVHGLTTSLPAATAPVNKFLGIPFAKSPPTRFGPPEPAPQSQAILNATAWSPACLQQFVYPIYVQKFTEYVFNNPNPEESEDCLYLNVYAPSSPAPCDGRPVMVWIYGGALQFGNAGQPYYDGSSFAAYEDIIVVTINYRTNIFGFATTPELPLTQRNLGFLDQRFALEWVQRNIQNFGGSPEKVTVLGESAGAWSVDTLLTSYSRDDEKPPPFRAAILESGQISYNPQPRPSTFESWYRVAEVLKCEGRYESNLTCLREADARMITDVIEKESLTFNPVWDDFTFFVNAAERRAKGQIPRIPVLGGSNSQEGRIFEIGVNSSAAFVAEITANYTPLVETITAAYPLNATDSGPTGYEQVSQIFTEYVFQCTQALWANASAAAGIPTWRYYFNASFSNTQPAPNLGAFHSSEIPIVFGTFNQTNSTTQEYALSRTMMGIWARFARNPEAGPGWNANGTRSEGNFDLAVLGNRGNVLGSGVTVIDSQEVDYRCGLFHLTYQAIVNMDQQSAAEEAEAAQSG</sequence>
<organism evidence="5 6">
    <name type="scientific">Pseudocercospora fijiensis (strain CIRAD86)</name>
    <name type="common">Black leaf streak disease fungus</name>
    <name type="synonym">Mycosphaerella fijiensis</name>
    <dbReference type="NCBI Taxonomy" id="383855"/>
    <lineage>
        <taxon>Eukaryota</taxon>
        <taxon>Fungi</taxon>
        <taxon>Dikarya</taxon>
        <taxon>Ascomycota</taxon>
        <taxon>Pezizomycotina</taxon>
        <taxon>Dothideomycetes</taxon>
        <taxon>Dothideomycetidae</taxon>
        <taxon>Mycosphaerellales</taxon>
        <taxon>Mycosphaerellaceae</taxon>
        <taxon>Pseudocercospora</taxon>
    </lineage>
</organism>
<gene>
    <name evidence="5" type="ORF">MYCFIDRAFT_186051</name>
</gene>
<dbReference type="EMBL" id="KB446556">
    <property type="protein sequence ID" value="EME85427.1"/>
    <property type="molecule type" value="Genomic_DNA"/>
</dbReference>
<dbReference type="OrthoDB" id="408631at2759"/>
<dbReference type="Gene3D" id="3.40.50.1820">
    <property type="entry name" value="alpha/beta hydrolase"/>
    <property type="match status" value="1"/>
</dbReference>
<dbReference type="ESTHER" id="mycfi-m3b7x7">
    <property type="family name" value="Fungal_carboxylesterase_lipase"/>
</dbReference>
<dbReference type="STRING" id="383855.M3B7X7"/>
<dbReference type="eggNOG" id="KOG1516">
    <property type="taxonomic scope" value="Eukaryota"/>
</dbReference>
<dbReference type="Pfam" id="PF00135">
    <property type="entry name" value="COesterase"/>
    <property type="match status" value="1"/>
</dbReference>
<protein>
    <recommendedName>
        <fullName evidence="3">Carboxylic ester hydrolase</fullName>
        <ecNumber evidence="3">3.1.1.-</ecNumber>
    </recommendedName>
</protein>
<dbReference type="VEuPathDB" id="FungiDB:MYCFIDRAFT_186051"/>
<evidence type="ECO:0000256" key="3">
    <source>
        <dbReference type="RuleBase" id="RU361235"/>
    </source>
</evidence>
<dbReference type="RefSeq" id="XP_007923039.1">
    <property type="nucleotide sequence ID" value="XM_007924848.1"/>
</dbReference>
<comment type="similarity">
    <text evidence="1 3">Belongs to the type-B carboxylesterase/lipase family.</text>
</comment>
<dbReference type="SUPFAM" id="SSF53474">
    <property type="entry name" value="alpha/beta-Hydrolases"/>
    <property type="match status" value="1"/>
</dbReference>